<evidence type="ECO:0000313" key="1">
    <source>
        <dbReference type="EMBL" id="AQS56737.1"/>
    </source>
</evidence>
<keyword evidence="2" id="KW-1185">Reference proteome</keyword>
<reference evidence="1 2" key="1">
    <citation type="journal article" date="2015" name="Int. J. Syst. Evol. Microbiol.">
        <title>Novibacillus thermophilus gen. nov., sp. nov., a Gram-staining-negative and moderately thermophilic member of the family Thermoactinomycetaceae.</title>
        <authorList>
            <person name="Yang G."/>
            <person name="Chen J."/>
            <person name="Zhou S."/>
        </authorList>
    </citation>
    <scope>NUCLEOTIDE SEQUENCE [LARGE SCALE GENOMIC DNA]</scope>
    <source>
        <strain evidence="1 2">SG-1</strain>
    </source>
</reference>
<dbReference type="EMBL" id="CP019699">
    <property type="protein sequence ID" value="AQS56737.1"/>
    <property type="molecule type" value="Genomic_DNA"/>
</dbReference>
<dbReference type="Proteomes" id="UP000188603">
    <property type="component" value="Chromosome"/>
</dbReference>
<name>A0A1U9K9J1_9BACL</name>
<proteinExistence type="predicted"/>
<evidence type="ECO:0000313" key="2">
    <source>
        <dbReference type="Proteomes" id="UP000188603"/>
    </source>
</evidence>
<dbReference type="RefSeq" id="WP_077720602.1">
    <property type="nucleotide sequence ID" value="NZ_CP019699.1"/>
</dbReference>
<protein>
    <submittedName>
        <fullName evidence="1">Uncharacterized protein</fullName>
    </submittedName>
</protein>
<organism evidence="1 2">
    <name type="scientific">Novibacillus thermophilus</name>
    <dbReference type="NCBI Taxonomy" id="1471761"/>
    <lineage>
        <taxon>Bacteria</taxon>
        <taxon>Bacillati</taxon>
        <taxon>Bacillota</taxon>
        <taxon>Bacilli</taxon>
        <taxon>Bacillales</taxon>
        <taxon>Thermoactinomycetaceae</taxon>
        <taxon>Novibacillus</taxon>
    </lineage>
</organism>
<dbReference type="OrthoDB" id="2655258at2"/>
<sequence length="102" mass="11740">MEWKMSGKQVLLCTIIAANVLLLALIWAKYQIAIPPEAETAVAGSAERTFTEYDYELKKVTETDGWRIEHYELYEITLDDSGDVVSKKPTGETQYMRYWTGR</sequence>
<gene>
    <name evidence="1" type="ORF">B0W44_14245</name>
</gene>
<dbReference type="AlphaFoldDB" id="A0A1U9K9J1"/>
<dbReference type="KEGG" id="ntr:B0W44_14245"/>
<accession>A0A1U9K9J1</accession>